<evidence type="ECO:0000256" key="3">
    <source>
        <dbReference type="ARBA" id="ARBA00023163"/>
    </source>
</evidence>
<feature type="domain" description="Cyclic nucleotide-binding" evidence="4">
    <location>
        <begin position="10"/>
        <end position="133"/>
    </location>
</feature>
<dbReference type="PANTHER" id="PTHR24567">
    <property type="entry name" value="CRP FAMILY TRANSCRIPTIONAL REGULATORY PROTEIN"/>
    <property type="match status" value="1"/>
</dbReference>
<dbReference type="SMART" id="SM00100">
    <property type="entry name" value="cNMP"/>
    <property type="match status" value="1"/>
</dbReference>
<keyword evidence="2" id="KW-0238">DNA-binding</keyword>
<dbReference type="InterPro" id="IPR012318">
    <property type="entry name" value="HTH_CRP"/>
</dbReference>
<dbReference type="CDD" id="cd00038">
    <property type="entry name" value="CAP_ED"/>
    <property type="match status" value="1"/>
</dbReference>
<dbReference type="InterPro" id="IPR014710">
    <property type="entry name" value="RmlC-like_jellyroll"/>
</dbReference>
<dbReference type="InterPro" id="IPR000595">
    <property type="entry name" value="cNMP-bd_dom"/>
</dbReference>
<name>A0A7H9BIS7_9NEIS</name>
<evidence type="ECO:0000259" key="5">
    <source>
        <dbReference type="PROSITE" id="PS51063"/>
    </source>
</evidence>
<keyword evidence="7" id="KW-1185">Reference proteome</keyword>
<dbReference type="PANTHER" id="PTHR24567:SF26">
    <property type="entry name" value="REGULATORY PROTEIN YEIL"/>
    <property type="match status" value="1"/>
</dbReference>
<dbReference type="InterPro" id="IPR018490">
    <property type="entry name" value="cNMP-bd_dom_sf"/>
</dbReference>
<reference evidence="6 7" key="1">
    <citation type="submission" date="2020-07" db="EMBL/GenBank/DDBJ databases">
        <title>Complete genome sequence of Chitinibacter sp. 2T18.</title>
        <authorList>
            <person name="Bae J.-W."/>
            <person name="Choi J.-W."/>
        </authorList>
    </citation>
    <scope>NUCLEOTIDE SEQUENCE [LARGE SCALE GENOMIC DNA]</scope>
    <source>
        <strain evidence="6 7">2T18</strain>
    </source>
</reference>
<protein>
    <submittedName>
        <fullName evidence="6">Crp/Fnr family transcriptional regulator</fullName>
    </submittedName>
</protein>
<dbReference type="KEGG" id="chiz:HQ393_09035"/>
<evidence type="ECO:0000259" key="4">
    <source>
        <dbReference type="PROSITE" id="PS50042"/>
    </source>
</evidence>
<evidence type="ECO:0000313" key="6">
    <source>
        <dbReference type="EMBL" id="QLG88379.1"/>
    </source>
</evidence>
<accession>A0A7H9BIS7</accession>
<evidence type="ECO:0000256" key="1">
    <source>
        <dbReference type="ARBA" id="ARBA00023015"/>
    </source>
</evidence>
<dbReference type="GO" id="GO:0005829">
    <property type="term" value="C:cytosol"/>
    <property type="evidence" value="ECO:0007669"/>
    <property type="project" value="TreeGrafter"/>
</dbReference>
<dbReference type="PROSITE" id="PS50042">
    <property type="entry name" value="CNMP_BINDING_3"/>
    <property type="match status" value="1"/>
</dbReference>
<keyword evidence="3" id="KW-0804">Transcription</keyword>
<dbReference type="Pfam" id="PF13545">
    <property type="entry name" value="HTH_Crp_2"/>
    <property type="match status" value="1"/>
</dbReference>
<dbReference type="Gene3D" id="1.10.10.10">
    <property type="entry name" value="Winged helix-like DNA-binding domain superfamily/Winged helix DNA-binding domain"/>
    <property type="match status" value="1"/>
</dbReference>
<dbReference type="SUPFAM" id="SSF51206">
    <property type="entry name" value="cAMP-binding domain-like"/>
    <property type="match status" value="1"/>
</dbReference>
<feature type="domain" description="HTH crp-type" evidence="5">
    <location>
        <begin position="147"/>
        <end position="216"/>
    </location>
</feature>
<dbReference type="GO" id="GO:0003700">
    <property type="term" value="F:DNA-binding transcription factor activity"/>
    <property type="evidence" value="ECO:0007669"/>
    <property type="project" value="TreeGrafter"/>
</dbReference>
<dbReference type="InterPro" id="IPR050397">
    <property type="entry name" value="Env_Response_Regulators"/>
</dbReference>
<dbReference type="GO" id="GO:0003677">
    <property type="term" value="F:DNA binding"/>
    <property type="evidence" value="ECO:0007669"/>
    <property type="project" value="UniProtKB-KW"/>
</dbReference>
<organism evidence="6 7">
    <name type="scientific">Chitinibacter bivalviorum</name>
    <dbReference type="NCBI Taxonomy" id="2739434"/>
    <lineage>
        <taxon>Bacteria</taxon>
        <taxon>Pseudomonadati</taxon>
        <taxon>Pseudomonadota</taxon>
        <taxon>Betaproteobacteria</taxon>
        <taxon>Neisseriales</taxon>
        <taxon>Chitinibacteraceae</taxon>
        <taxon>Chitinibacter</taxon>
    </lineage>
</organism>
<dbReference type="EMBL" id="CP058627">
    <property type="protein sequence ID" value="QLG88379.1"/>
    <property type="molecule type" value="Genomic_DNA"/>
</dbReference>
<dbReference type="Gene3D" id="2.60.120.10">
    <property type="entry name" value="Jelly Rolls"/>
    <property type="match status" value="1"/>
</dbReference>
<dbReference type="SUPFAM" id="SSF46785">
    <property type="entry name" value="Winged helix' DNA-binding domain"/>
    <property type="match status" value="1"/>
</dbReference>
<gene>
    <name evidence="6" type="ORF">HQ393_09035</name>
</gene>
<dbReference type="PROSITE" id="PS51063">
    <property type="entry name" value="HTH_CRP_2"/>
    <property type="match status" value="1"/>
</dbReference>
<proteinExistence type="predicted"/>
<dbReference type="InterPro" id="IPR036388">
    <property type="entry name" value="WH-like_DNA-bd_sf"/>
</dbReference>
<dbReference type="SMART" id="SM00419">
    <property type="entry name" value="HTH_CRP"/>
    <property type="match status" value="1"/>
</dbReference>
<keyword evidence="1" id="KW-0805">Transcription regulation</keyword>
<dbReference type="Pfam" id="PF00027">
    <property type="entry name" value="cNMP_binding"/>
    <property type="match status" value="1"/>
</dbReference>
<dbReference type="InterPro" id="IPR036390">
    <property type="entry name" value="WH_DNA-bd_sf"/>
</dbReference>
<evidence type="ECO:0000313" key="7">
    <source>
        <dbReference type="Proteomes" id="UP000509597"/>
    </source>
</evidence>
<sequence length="220" mass="24450">MRSILASIELFSSLSTEELAQVEAIAIRRNIAKGVLLFNEGEPIEHLYVLIEGSLKLFHGNDSGREFVYGLAEPGAAFGDLALFDPDKKEVRQVSAEADEDCVVLAISNANFAQLLVAYPQMKDAMLRRAVEVIKHLTTVVSDLALKDVYGRVRNVFESLAVKTDEGWLIDDQLTQQDLADRVGASREMIAKVMKELVSGGYVQTGRRKILILKKLPERF</sequence>
<dbReference type="Proteomes" id="UP000509597">
    <property type="component" value="Chromosome"/>
</dbReference>
<dbReference type="RefSeq" id="WP_179354894.1">
    <property type="nucleotide sequence ID" value="NZ_CP058627.1"/>
</dbReference>
<dbReference type="AlphaFoldDB" id="A0A7H9BIS7"/>
<evidence type="ECO:0000256" key="2">
    <source>
        <dbReference type="ARBA" id="ARBA00023125"/>
    </source>
</evidence>